<organism evidence="7 8">
    <name type="scientific">Emcibacter nanhaiensis</name>
    <dbReference type="NCBI Taxonomy" id="1505037"/>
    <lineage>
        <taxon>Bacteria</taxon>
        <taxon>Pseudomonadati</taxon>
        <taxon>Pseudomonadota</taxon>
        <taxon>Alphaproteobacteria</taxon>
        <taxon>Emcibacterales</taxon>
        <taxon>Emcibacteraceae</taxon>
        <taxon>Emcibacter</taxon>
    </lineage>
</organism>
<evidence type="ECO:0000256" key="5">
    <source>
        <dbReference type="SAM" id="MobiDB-lite"/>
    </source>
</evidence>
<comment type="caution">
    <text evidence="7">The sequence shown here is derived from an EMBL/GenBank/DDBJ whole genome shotgun (WGS) entry which is preliminary data.</text>
</comment>
<dbReference type="PROSITE" id="PS50931">
    <property type="entry name" value="HTH_LYSR"/>
    <property type="match status" value="1"/>
</dbReference>
<keyword evidence="4" id="KW-0804">Transcription</keyword>
<dbReference type="Gene3D" id="3.40.190.290">
    <property type="match status" value="1"/>
</dbReference>
<evidence type="ECO:0000313" key="7">
    <source>
        <dbReference type="EMBL" id="TPD59742.1"/>
    </source>
</evidence>
<protein>
    <submittedName>
        <fullName evidence="7">LysR family transcriptional regulator</fullName>
    </submittedName>
</protein>
<dbReference type="InterPro" id="IPR036390">
    <property type="entry name" value="WH_DNA-bd_sf"/>
</dbReference>
<dbReference type="SUPFAM" id="SSF53850">
    <property type="entry name" value="Periplasmic binding protein-like II"/>
    <property type="match status" value="1"/>
</dbReference>
<feature type="domain" description="HTH lysR-type" evidence="6">
    <location>
        <begin position="5"/>
        <end position="62"/>
    </location>
</feature>
<dbReference type="PANTHER" id="PTHR30537">
    <property type="entry name" value="HTH-TYPE TRANSCRIPTIONAL REGULATOR"/>
    <property type="match status" value="1"/>
</dbReference>
<dbReference type="GO" id="GO:0043565">
    <property type="term" value="F:sequence-specific DNA binding"/>
    <property type="evidence" value="ECO:0007669"/>
    <property type="project" value="TreeGrafter"/>
</dbReference>
<keyword evidence="3" id="KW-0238">DNA-binding</keyword>
<dbReference type="Pfam" id="PF03466">
    <property type="entry name" value="LysR_substrate"/>
    <property type="match status" value="1"/>
</dbReference>
<dbReference type="Proteomes" id="UP000319148">
    <property type="component" value="Unassembled WGS sequence"/>
</dbReference>
<keyword evidence="2" id="KW-0805">Transcription regulation</keyword>
<dbReference type="GO" id="GO:0003700">
    <property type="term" value="F:DNA-binding transcription factor activity"/>
    <property type="evidence" value="ECO:0007669"/>
    <property type="project" value="InterPro"/>
</dbReference>
<dbReference type="InterPro" id="IPR000847">
    <property type="entry name" value="LysR_HTH_N"/>
</dbReference>
<dbReference type="EMBL" id="VFIY01000010">
    <property type="protein sequence ID" value="TPD59742.1"/>
    <property type="molecule type" value="Genomic_DNA"/>
</dbReference>
<dbReference type="InterPro" id="IPR036388">
    <property type="entry name" value="WH-like_DNA-bd_sf"/>
</dbReference>
<dbReference type="PANTHER" id="PTHR30537:SF3">
    <property type="entry name" value="TRANSCRIPTIONAL REGULATORY PROTEIN"/>
    <property type="match status" value="1"/>
</dbReference>
<evidence type="ECO:0000256" key="3">
    <source>
        <dbReference type="ARBA" id="ARBA00023125"/>
    </source>
</evidence>
<dbReference type="Gene3D" id="1.10.10.10">
    <property type="entry name" value="Winged helix-like DNA-binding domain superfamily/Winged helix DNA-binding domain"/>
    <property type="match status" value="1"/>
</dbReference>
<dbReference type="InterPro" id="IPR005119">
    <property type="entry name" value="LysR_subst-bd"/>
</dbReference>
<dbReference type="AlphaFoldDB" id="A0A501PI98"/>
<accession>A0A501PI98</accession>
<dbReference type="OrthoDB" id="9798121at2"/>
<evidence type="ECO:0000259" key="6">
    <source>
        <dbReference type="PROSITE" id="PS50931"/>
    </source>
</evidence>
<dbReference type="InterPro" id="IPR058163">
    <property type="entry name" value="LysR-type_TF_proteobact-type"/>
</dbReference>
<reference evidence="8" key="1">
    <citation type="submission" date="2019-06" db="EMBL/GenBank/DDBJ databases">
        <title>The complete genome of Emcibacter congregatus ZYLT.</title>
        <authorList>
            <person name="Zhao Z."/>
        </authorList>
    </citation>
    <scope>NUCLEOTIDE SEQUENCE [LARGE SCALE GENOMIC DNA]</scope>
    <source>
        <strain evidence="8">MCCC 1A06723</strain>
    </source>
</reference>
<feature type="region of interest" description="Disordered" evidence="5">
    <location>
        <begin position="299"/>
        <end position="321"/>
    </location>
</feature>
<dbReference type="Pfam" id="PF00126">
    <property type="entry name" value="HTH_1"/>
    <property type="match status" value="1"/>
</dbReference>
<name>A0A501PI98_9PROT</name>
<dbReference type="PRINTS" id="PR00039">
    <property type="entry name" value="HTHLYSR"/>
</dbReference>
<sequence length="321" mass="36074">MEVRMDWNALKIFKVIADSGSLSAASRRLNMSQPTLSRKLVALEESLDSQLFQRLPKGLVLTEAGEKIITLVEQMEERALDVEKAVTGQNKRLEGTVRLTTTEFIGTYWMPELMTEFRDTYPGISVDLNIDMAPRDLLRREADVAVRLGYPRQPDLIARKIGALANFLAAHPAYIAKYGKPERLADIKDHLGIGLQESLMHHPEVWKIYRMFQPLNLVLTSNSMLANYEAINRGIGIGFLSNPAWEKYPDLVEIDLKDAEPLMLDVWLVTHADIQHNARIRALYDFLGDRLSARLKAMAVPGGKEKPGPKKTGTEAPSRVA</sequence>
<dbReference type="GO" id="GO:0006351">
    <property type="term" value="P:DNA-templated transcription"/>
    <property type="evidence" value="ECO:0007669"/>
    <property type="project" value="TreeGrafter"/>
</dbReference>
<evidence type="ECO:0000256" key="1">
    <source>
        <dbReference type="ARBA" id="ARBA00009437"/>
    </source>
</evidence>
<keyword evidence="8" id="KW-1185">Reference proteome</keyword>
<evidence type="ECO:0000313" key="8">
    <source>
        <dbReference type="Proteomes" id="UP000319148"/>
    </source>
</evidence>
<dbReference type="SUPFAM" id="SSF46785">
    <property type="entry name" value="Winged helix' DNA-binding domain"/>
    <property type="match status" value="1"/>
</dbReference>
<evidence type="ECO:0000256" key="4">
    <source>
        <dbReference type="ARBA" id="ARBA00023163"/>
    </source>
</evidence>
<comment type="similarity">
    <text evidence="1">Belongs to the LysR transcriptional regulatory family.</text>
</comment>
<evidence type="ECO:0000256" key="2">
    <source>
        <dbReference type="ARBA" id="ARBA00023015"/>
    </source>
</evidence>
<proteinExistence type="inferred from homology"/>
<gene>
    <name evidence="7" type="ORF">FIV46_09630</name>
</gene>